<proteinExistence type="predicted"/>
<organism evidence="2 3">
    <name type="scientific">Metamycoplasma auris 15026</name>
    <dbReference type="NCBI Taxonomy" id="1188233"/>
    <lineage>
        <taxon>Bacteria</taxon>
        <taxon>Bacillati</taxon>
        <taxon>Mycoplasmatota</taxon>
        <taxon>Mycoplasmoidales</taxon>
        <taxon>Metamycoplasmataceae</taxon>
        <taxon>Metamycoplasma</taxon>
    </lineage>
</organism>
<dbReference type="SUPFAM" id="SSF53167">
    <property type="entry name" value="Purine and uridine phosphorylases"/>
    <property type="match status" value="1"/>
</dbReference>
<evidence type="ECO:0000259" key="1">
    <source>
        <dbReference type="Pfam" id="PF01048"/>
    </source>
</evidence>
<name>N9TR47_9BACT</name>
<dbReference type="GO" id="GO:0009116">
    <property type="term" value="P:nucleoside metabolic process"/>
    <property type="evidence" value="ECO:0007669"/>
    <property type="project" value="InterPro"/>
</dbReference>
<dbReference type="GO" id="GO:0003824">
    <property type="term" value="F:catalytic activity"/>
    <property type="evidence" value="ECO:0007669"/>
    <property type="project" value="InterPro"/>
</dbReference>
<dbReference type="InterPro" id="IPR035994">
    <property type="entry name" value="Nucleoside_phosphorylase_sf"/>
</dbReference>
<reference evidence="2 3" key="1">
    <citation type="journal article" date="2013" name="Genome Announc.">
        <title>Draft Genome Sequences of Mycoplasma auris and Mycoplasma yeatsii, Two Species of the Ear Canal of Caprinae.</title>
        <authorList>
            <person name="Dordet-Frisoni E."/>
            <person name="Baranowski E."/>
            <person name="Barre A."/>
            <person name="Blanchard A."/>
            <person name="Breton M."/>
            <person name="Couture C."/>
            <person name="Dupuy V."/>
            <person name="Gaurivaud P."/>
            <person name="Jacob D."/>
            <person name="Lemaitre C."/>
            <person name="Manso-Silvan L."/>
            <person name="Nikolski M."/>
            <person name="Nouvel L.X."/>
            <person name="Poumarat F."/>
            <person name="Sirand-Pugnet P."/>
            <person name="Thebault P."/>
            <person name="Theil S."/>
            <person name="Thiaucourt F."/>
            <person name="Citti C."/>
            <person name="Tardy F."/>
        </authorList>
    </citation>
    <scope>NUCLEOTIDE SEQUENCE [LARGE SCALE GENOMIC DNA]</scope>
    <source>
        <strain evidence="2 3">15026</strain>
    </source>
</reference>
<feature type="domain" description="Nucleoside phosphorylase" evidence="1">
    <location>
        <begin position="35"/>
        <end position="206"/>
    </location>
</feature>
<evidence type="ECO:0000313" key="3">
    <source>
        <dbReference type="Proteomes" id="UP000013131"/>
    </source>
</evidence>
<dbReference type="Gene3D" id="3.40.50.1580">
    <property type="entry name" value="Nucleoside phosphorylase domain"/>
    <property type="match status" value="1"/>
</dbReference>
<dbReference type="RefSeq" id="WP_004425367.1">
    <property type="nucleotide sequence ID" value="NZ_AORI01000012.1"/>
</dbReference>
<evidence type="ECO:0000313" key="2">
    <source>
        <dbReference type="EMBL" id="ENY68550.1"/>
    </source>
</evidence>
<accession>N9TR47</accession>
<dbReference type="InterPro" id="IPR000845">
    <property type="entry name" value="Nucleoside_phosphorylase_d"/>
</dbReference>
<dbReference type="Pfam" id="PF01048">
    <property type="entry name" value="PNP_UDP_1"/>
    <property type="match status" value="1"/>
</dbReference>
<gene>
    <name evidence="2" type="primary">pfs</name>
    <name evidence="2" type="ORF">MAU_6330</name>
</gene>
<dbReference type="PATRIC" id="fig|1188233.3.peg.609"/>
<protein>
    <submittedName>
        <fullName evidence="2">5-methylthioadenosine nucleosidase/S-adenosyl homocysteine nucleosidase</fullName>
    </submittedName>
</protein>
<dbReference type="Proteomes" id="UP000013131">
    <property type="component" value="Unassembled WGS sequence"/>
</dbReference>
<dbReference type="eggNOG" id="COG0775">
    <property type="taxonomic scope" value="Bacteria"/>
</dbReference>
<dbReference type="EMBL" id="AORI01000012">
    <property type="protein sequence ID" value="ENY68550.1"/>
    <property type="molecule type" value="Genomic_DNA"/>
</dbReference>
<comment type="caution">
    <text evidence="2">The sequence shown here is derived from an EMBL/GenBank/DDBJ whole genome shotgun (WGS) entry which is preliminary data.</text>
</comment>
<keyword evidence="3" id="KW-1185">Reference proteome</keyword>
<sequence>MKKITLFIFAEQTEINLDSKTNILNQVLYQYKQISLSIYTNLVFQKDYALLICGVGKTNASFALTNAIWKLKEAGFCVTNIINIGPVGSSKKENKITQTFLIDKAYFFDVDLRAIEGYKLGQLPDNEYEFQTSKNLNSKLKQFLNLEFSNILSADRFFAFNDIKTIEINFSSTSLLDMEVCSLIKVANSLNIEIAAIKVVSDNLFATENYYLTRMNDWKKQVLEVFLATLKEI</sequence>
<dbReference type="STRING" id="1188233.MAU_6330"/>
<dbReference type="OrthoDB" id="398283at2"/>
<dbReference type="AlphaFoldDB" id="N9TR47"/>